<dbReference type="InterPro" id="IPR005270">
    <property type="entry name" value="tRNA_dU_NifR3-rel"/>
</dbReference>
<dbReference type="Pfam" id="PF01207">
    <property type="entry name" value="Dus"/>
    <property type="match status" value="1"/>
</dbReference>
<reference evidence="2 3" key="1">
    <citation type="submission" date="2020-04" db="EMBL/GenBank/DDBJ databases">
        <authorList>
            <consortium name="Genoscope - CEA"/>
            <person name="William W."/>
        </authorList>
    </citation>
    <scope>NUCLEOTIDE SEQUENCE [LARGE SCALE GENOMIC DNA]</scope>
    <source>
        <strain evidence="2 3">SG7</strain>
    </source>
</reference>
<proteinExistence type="predicted"/>
<dbReference type="KEGG" id="mesg:MLAUSG7_0149"/>
<organism evidence="2 3">
    <name type="scientific">Methanocaldococcus lauensis</name>
    <dbReference type="NCBI Taxonomy" id="2546128"/>
    <lineage>
        <taxon>Archaea</taxon>
        <taxon>Methanobacteriati</taxon>
        <taxon>Methanobacteriota</taxon>
        <taxon>Methanomada group</taxon>
        <taxon>Methanococci</taxon>
        <taxon>Methanococcales</taxon>
        <taxon>Methanocaldococcaceae</taxon>
        <taxon>Methanocaldococcus</taxon>
    </lineage>
</organism>
<dbReference type="SUPFAM" id="SSF51395">
    <property type="entry name" value="FMN-linked oxidoreductases"/>
    <property type="match status" value="1"/>
</dbReference>
<dbReference type="NCBIfam" id="TIGR00736">
    <property type="entry name" value="nifR3_rel_arch"/>
    <property type="match status" value="1"/>
</dbReference>
<dbReference type="Gene3D" id="3.20.20.70">
    <property type="entry name" value="Aldolase class I"/>
    <property type="match status" value="1"/>
</dbReference>
<dbReference type="EMBL" id="LR792632">
    <property type="protein sequence ID" value="CAB3287330.1"/>
    <property type="molecule type" value="Genomic_DNA"/>
</dbReference>
<dbReference type="InterPro" id="IPR035587">
    <property type="entry name" value="DUS-like_FMN-bd"/>
</dbReference>
<dbReference type="InterPro" id="IPR013785">
    <property type="entry name" value="Aldolase_TIM"/>
</dbReference>
<dbReference type="Proteomes" id="UP000679213">
    <property type="component" value="Chromosome I"/>
</dbReference>
<evidence type="ECO:0000259" key="1">
    <source>
        <dbReference type="Pfam" id="PF01207"/>
    </source>
</evidence>
<accession>A0A8D6PSY1</accession>
<dbReference type="AlphaFoldDB" id="A0A8D6PSY1"/>
<dbReference type="PANTHER" id="PTHR11082">
    <property type="entry name" value="TRNA-DIHYDROURIDINE SYNTHASE"/>
    <property type="match status" value="1"/>
</dbReference>
<protein>
    <submittedName>
        <fullName evidence="2">tRNA dihydrouridine synthase B like</fullName>
    </submittedName>
</protein>
<gene>
    <name evidence="2" type="ORF">MLAUSG7_0149</name>
</gene>
<sequence>MRITKVNITMKKIDKLLKLNKKVVLAPMAGITDGDFCMQFKGLFGIVTIGGYNLDSLTYEASIKMEKRGRKEFVIDLDEFNDYIINEIKKARNSNSLVSVNVRFVNIDEAYDRLLTISKYADIIELNCHCRQKEITSLGIGQELMKNKSLLKEFLYRMNNLNKPIFLKIRLNYISLSKLIENLDYVRDYFDGLHIDCFYPGNPYADLNSLKILSENFKDKIIIGNNSVDSLNKALEMLKYSDFVSVARCVLKGNIEWIKELNKINFSY</sequence>
<keyword evidence="3" id="KW-1185">Reference proteome</keyword>
<name>A0A8D6PSY1_9EURY</name>
<evidence type="ECO:0000313" key="2">
    <source>
        <dbReference type="EMBL" id="CAB3287330.1"/>
    </source>
</evidence>
<feature type="domain" description="DUS-like FMN-binding" evidence="1">
    <location>
        <begin position="117"/>
        <end position="249"/>
    </location>
</feature>
<evidence type="ECO:0000313" key="3">
    <source>
        <dbReference type="Proteomes" id="UP000679213"/>
    </source>
</evidence>
<dbReference type="PANTHER" id="PTHR11082:SF36">
    <property type="entry name" value="DUS-LIKE FMN-BINDING DOMAIN-CONTAINING PROTEIN"/>
    <property type="match status" value="1"/>
</dbReference>